<sequence>MGQGYAKAKNKGCTLWATMHSDDSKAGQPFTPSQTSAHSDYVQLYDLMKWAYVTKSAKKSSKCDMGNGKDIYGLQGILEAKGISANKRDWECVRITHSDPEDKSANINDQTYTNPRTEETVRVTGAIFQFAINAKDGVLVVAKLYGPAHQANYRRPPVPVEELPVLRSLSDITWLAWRPYHDKDVKLKHVIMWSVVNGGTQRLVAAALEDMSEKPLNDADETLKPYPWN</sequence>
<organism evidence="1 2">
    <name type="scientific">Epicoccum nigrum</name>
    <name type="common">Soil fungus</name>
    <name type="synonym">Epicoccum purpurascens</name>
    <dbReference type="NCBI Taxonomy" id="105696"/>
    <lineage>
        <taxon>Eukaryota</taxon>
        <taxon>Fungi</taxon>
        <taxon>Dikarya</taxon>
        <taxon>Ascomycota</taxon>
        <taxon>Pezizomycotina</taxon>
        <taxon>Dothideomycetes</taxon>
        <taxon>Pleosporomycetidae</taxon>
        <taxon>Pleosporales</taxon>
        <taxon>Pleosporineae</taxon>
        <taxon>Didymellaceae</taxon>
        <taxon>Epicoccum</taxon>
    </lineage>
</organism>
<dbReference type="Proteomes" id="UP000193240">
    <property type="component" value="Unassembled WGS sequence"/>
</dbReference>
<evidence type="ECO:0000313" key="2">
    <source>
        <dbReference type="Proteomes" id="UP000193240"/>
    </source>
</evidence>
<accession>A0A1Y2LLJ4</accession>
<proteinExistence type="predicted"/>
<dbReference type="STRING" id="105696.A0A1Y2LLJ4"/>
<name>A0A1Y2LLJ4_EPING</name>
<keyword evidence="2" id="KW-1185">Reference proteome</keyword>
<evidence type="ECO:0000313" key="1">
    <source>
        <dbReference type="EMBL" id="OSS44806.1"/>
    </source>
</evidence>
<dbReference type="InParanoid" id="A0A1Y2LLJ4"/>
<protein>
    <submittedName>
        <fullName evidence="1">Uncharacterized protein</fullName>
    </submittedName>
</protein>
<reference evidence="1 2" key="1">
    <citation type="journal article" date="2017" name="Genome Announc.">
        <title>Genome sequence of the saprophytic ascomycete Epicoccum nigrum ICMP 19927 strain isolated from New Zealand.</title>
        <authorList>
            <person name="Fokin M."/>
            <person name="Fleetwood D."/>
            <person name="Weir B.S."/>
            <person name="Villas-Boas S.G."/>
        </authorList>
    </citation>
    <scope>NUCLEOTIDE SEQUENCE [LARGE SCALE GENOMIC DNA]</scope>
    <source>
        <strain evidence="1 2">ICMP 19927</strain>
    </source>
</reference>
<gene>
    <name evidence="1" type="ORF">B5807_10730</name>
</gene>
<dbReference type="AlphaFoldDB" id="A0A1Y2LLJ4"/>
<dbReference type="EMBL" id="KZ107856">
    <property type="protein sequence ID" value="OSS44806.1"/>
    <property type="molecule type" value="Genomic_DNA"/>
</dbReference>